<dbReference type="InterPro" id="IPR022074">
    <property type="entry name" value="DUF3626"/>
</dbReference>
<gene>
    <name evidence="1" type="ORF">DT076_11470</name>
</gene>
<evidence type="ECO:0000313" key="2">
    <source>
        <dbReference type="Proteomes" id="UP000252770"/>
    </source>
</evidence>
<dbReference type="Pfam" id="PF12294">
    <property type="entry name" value="DUF3626"/>
    <property type="match status" value="2"/>
</dbReference>
<dbReference type="AlphaFoldDB" id="A0A367YUE8"/>
<dbReference type="RefSeq" id="WP_114126802.1">
    <property type="nucleotide sequence ID" value="NZ_QOUI01000006.1"/>
</dbReference>
<name>A0A367YUE8_9ACTN</name>
<accession>A0A367YUE8</accession>
<dbReference type="EMBL" id="QOUI01000006">
    <property type="protein sequence ID" value="RCK69484.1"/>
    <property type="molecule type" value="Genomic_DNA"/>
</dbReference>
<organism evidence="1 2">
    <name type="scientific">Desertihabitans brevis</name>
    <dbReference type="NCBI Taxonomy" id="2268447"/>
    <lineage>
        <taxon>Bacteria</taxon>
        <taxon>Bacillati</taxon>
        <taxon>Actinomycetota</taxon>
        <taxon>Actinomycetes</taxon>
        <taxon>Propionibacteriales</taxon>
        <taxon>Propionibacteriaceae</taxon>
        <taxon>Desertihabitans</taxon>
    </lineage>
</organism>
<dbReference type="Proteomes" id="UP000252770">
    <property type="component" value="Unassembled WGS sequence"/>
</dbReference>
<protein>
    <submittedName>
        <fullName evidence="1">DUF3626 domain-containing protein</fullName>
    </submittedName>
</protein>
<comment type="caution">
    <text evidence="1">The sequence shown here is derived from an EMBL/GenBank/DDBJ whole genome shotgun (WGS) entry which is preliminary data.</text>
</comment>
<reference evidence="1 2" key="1">
    <citation type="submission" date="2018-07" db="EMBL/GenBank/DDBJ databases">
        <title>Desertimonas flava gen. nov. sp. nov.</title>
        <authorList>
            <person name="Liu S."/>
        </authorList>
    </citation>
    <scope>NUCLEOTIDE SEQUENCE [LARGE SCALE GENOMIC DNA]</scope>
    <source>
        <strain evidence="1 2">16Sb5-5</strain>
    </source>
</reference>
<keyword evidence="2" id="KW-1185">Reference proteome</keyword>
<proteinExistence type="predicted"/>
<sequence>MTEVPAWRRALAHVEERSSGPALDRSLRVTVHFHPDRLVAGLPLLAVLARTGRYRSQFETGTSNGGLTAHPGGDRWRWEQRMFGHAYDDAAPSERPVYGSLDHRRRDVGGSVRFGSAHLVLAEAVLDRTTFCWPDSTFEPVDFGTARRMRLSELADAADVDRLDDYVEAHVHGQLLLDRDVEAVVLDPSYRGTEVEAAATGLPVPVRWHSGLRLSVDELTRRADYRGSEVVRVGREVAEDGWLDARLVGRAAARGRHDPQLLKRLWHCVARFGGPAG</sequence>
<evidence type="ECO:0000313" key="1">
    <source>
        <dbReference type="EMBL" id="RCK69484.1"/>
    </source>
</evidence>